<evidence type="ECO:0000256" key="15">
    <source>
        <dbReference type="RuleBase" id="RU003750"/>
    </source>
</evidence>
<dbReference type="GO" id="GO:0016020">
    <property type="term" value="C:membrane"/>
    <property type="evidence" value="ECO:0007669"/>
    <property type="project" value="InterPro"/>
</dbReference>
<keyword evidence="9 17" id="KW-1133">Transmembrane helix</keyword>
<dbReference type="PANTHER" id="PTHR14269:SF61">
    <property type="entry name" value="CDP-DIACYLGLYCEROL--SERINE O-PHOSPHATIDYLTRANSFERASE"/>
    <property type="match status" value="1"/>
</dbReference>
<dbReference type="InterPro" id="IPR043130">
    <property type="entry name" value="CDP-OH_PTrfase_TM_dom"/>
</dbReference>
<dbReference type="InterPro" id="IPR004533">
    <property type="entry name" value="CDP-diaglyc--ser_O-PTrfase"/>
</dbReference>
<feature type="transmembrane region" description="Helical" evidence="17">
    <location>
        <begin position="64"/>
        <end position="81"/>
    </location>
</feature>
<dbReference type="PANTHER" id="PTHR14269">
    <property type="entry name" value="CDP-DIACYLGLYCEROL--GLYCEROL-3-PHOSPHATE 3-PHOSPHATIDYLTRANSFERASE-RELATED"/>
    <property type="match status" value="1"/>
</dbReference>
<evidence type="ECO:0000313" key="18">
    <source>
        <dbReference type="EMBL" id="NGO40554.1"/>
    </source>
</evidence>
<comment type="subcellular location">
    <subcellularLocation>
        <location evidence="2">Endomembrane system</location>
        <topology evidence="2">Multi-pass membrane protein</topology>
    </subcellularLocation>
</comment>
<comment type="catalytic activity">
    <reaction evidence="1">
        <text>a CDP-1,2-diacyl-sn-glycerol + L-serine = a 1,2-diacyl-sn-glycero-3-phospho-L-serine + CMP + H(+)</text>
        <dbReference type="Rhea" id="RHEA:16913"/>
        <dbReference type="ChEBI" id="CHEBI:15378"/>
        <dbReference type="ChEBI" id="CHEBI:33384"/>
        <dbReference type="ChEBI" id="CHEBI:57262"/>
        <dbReference type="ChEBI" id="CHEBI:58332"/>
        <dbReference type="ChEBI" id="CHEBI:60377"/>
        <dbReference type="EC" id="2.7.8.8"/>
    </reaction>
</comment>
<feature type="transmembrane region" description="Helical" evidence="17">
    <location>
        <begin position="164"/>
        <end position="186"/>
    </location>
</feature>
<evidence type="ECO:0000256" key="10">
    <source>
        <dbReference type="ARBA" id="ARBA00023098"/>
    </source>
</evidence>
<dbReference type="RefSeq" id="WP_165109262.1">
    <property type="nucleotide sequence ID" value="NZ_JAAKYA010000096.1"/>
</dbReference>
<name>A0A6M1RYY5_9BACT</name>
<dbReference type="AlphaFoldDB" id="A0A6M1RYY5"/>
<dbReference type="InterPro" id="IPR048254">
    <property type="entry name" value="CDP_ALCOHOL_P_TRANSF_CS"/>
</dbReference>
<feature type="transmembrane region" description="Helical" evidence="17">
    <location>
        <begin position="251"/>
        <end position="269"/>
    </location>
</feature>
<feature type="transmembrane region" description="Helical" evidence="17">
    <location>
        <begin position="227"/>
        <end position="245"/>
    </location>
</feature>
<evidence type="ECO:0000256" key="6">
    <source>
        <dbReference type="ARBA" id="ARBA00022516"/>
    </source>
</evidence>
<keyword evidence="10" id="KW-0443">Lipid metabolism</keyword>
<evidence type="ECO:0000256" key="2">
    <source>
        <dbReference type="ARBA" id="ARBA00004127"/>
    </source>
</evidence>
<dbReference type="GO" id="GO:0012505">
    <property type="term" value="C:endomembrane system"/>
    <property type="evidence" value="ECO:0007669"/>
    <property type="project" value="UniProtKB-SubCell"/>
</dbReference>
<evidence type="ECO:0000256" key="8">
    <source>
        <dbReference type="ARBA" id="ARBA00022692"/>
    </source>
</evidence>
<dbReference type="PROSITE" id="PS00379">
    <property type="entry name" value="CDP_ALCOHOL_P_TRANSF"/>
    <property type="match status" value="1"/>
</dbReference>
<feature type="transmembrane region" description="Helical" evidence="17">
    <location>
        <begin position="21"/>
        <end position="44"/>
    </location>
</feature>
<proteinExistence type="inferred from homology"/>
<protein>
    <recommendedName>
        <fullName evidence="5">CDP-diacylglycerol--serine O-phosphatidyltransferase</fullName>
        <ecNumber evidence="4">2.7.8.8</ecNumber>
    </recommendedName>
    <alternativeName>
        <fullName evidence="14">Phosphatidylserine synthase</fullName>
    </alternativeName>
</protein>
<dbReference type="GO" id="GO:0003882">
    <property type="term" value="F:CDP-diacylglycerol-serine O-phosphatidyltransferase activity"/>
    <property type="evidence" value="ECO:0007669"/>
    <property type="project" value="UniProtKB-EC"/>
</dbReference>
<evidence type="ECO:0000256" key="13">
    <source>
        <dbReference type="ARBA" id="ARBA00023264"/>
    </source>
</evidence>
<evidence type="ECO:0000256" key="4">
    <source>
        <dbReference type="ARBA" id="ARBA00013174"/>
    </source>
</evidence>
<feature type="transmembrane region" description="Helical" evidence="17">
    <location>
        <begin position="131"/>
        <end position="152"/>
    </location>
</feature>
<evidence type="ECO:0000256" key="12">
    <source>
        <dbReference type="ARBA" id="ARBA00023209"/>
    </source>
</evidence>
<dbReference type="EMBL" id="JAAKYA010000096">
    <property type="protein sequence ID" value="NGO40554.1"/>
    <property type="molecule type" value="Genomic_DNA"/>
</dbReference>
<dbReference type="InterPro" id="IPR050324">
    <property type="entry name" value="CDP-alcohol_PTase-I"/>
</dbReference>
<comment type="similarity">
    <text evidence="3 15">Belongs to the CDP-alcohol phosphatidyltransferase class-I family.</text>
</comment>
<dbReference type="Pfam" id="PF01066">
    <property type="entry name" value="CDP-OH_P_transf"/>
    <property type="match status" value="1"/>
</dbReference>
<reference evidence="18 19" key="1">
    <citation type="submission" date="2020-02" db="EMBL/GenBank/DDBJ databases">
        <title>Draft genome sequence of Limisphaera ngatamarikiensis NGM72.4T, a thermophilic Verrucomicrobia grouped in subdivision 3.</title>
        <authorList>
            <person name="Carere C.R."/>
            <person name="Steen J."/>
            <person name="Hugenholtz P."/>
            <person name="Stott M.B."/>
        </authorList>
    </citation>
    <scope>NUCLEOTIDE SEQUENCE [LARGE SCALE GENOMIC DNA]</scope>
    <source>
        <strain evidence="18 19">NGM72.4</strain>
    </source>
</reference>
<dbReference type="NCBIfam" id="TIGR00473">
    <property type="entry name" value="pssA"/>
    <property type="match status" value="1"/>
</dbReference>
<evidence type="ECO:0000256" key="16">
    <source>
        <dbReference type="SAM" id="MobiDB-lite"/>
    </source>
</evidence>
<evidence type="ECO:0000256" key="17">
    <source>
        <dbReference type="SAM" id="Phobius"/>
    </source>
</evidence>
<keyword evidence="13" id="KW-1208">Phospholipid metabolism</keyword>
<accession>A0A6M1RYY5</accession>
<keyword evidence="6" id="KW-0444">Lipid biosynthesis</keyword>
<keyword evidence="19" id="KW-1185">Reference proteome</keyword>
<feature type="transmembrane region" description="Helical" evidence="17">
    <location>
        <begin position="102"/>
        <end position="125"/>
    </location>
</feature>
<feature type="region of interest" description="Disordered" evidence="16">
    <location>
        <begin position="283"/>
        <end position="309"/>
    </location>
</feature>
<evidence type="ECO:0000256" key="14">
    <source>
        <dbReference type="ARBA" id="ARBA00032361"/>
    </source>
</evidence>
<keyword evidence="12" id="KW-0594">Phospholipid biosynthesis</keyword>
<comment type="caution">
    <text evidence="18">The sequence shown here is derived from an EMBL/GenBank/DDBJ whole genome shotgun (WGS) entry which is preliminary data.</text>
</comment>
<dbReference type="Proteomes" id="UP000477311">
    <property type="component" value="Unassembled WGS sequence"/>
</dbReference>
<evidence type="ECO:0000313" key="19">
    <source>
        <dbReference type="Proteomes" id="UP000477311"/>
    </source>
</evidence>
<sequence>MARAPSTLQGRRPENPSDPDAGLQIYFLPNLLTAGNLFCGFVALTKIVEADLTPSPEGVINWGPIKVAMAFILLACIFDLFDGRVARMGGIDSPFGREFDSLADLISFGVAPAFLVHRVVLADVFVNHPQIGWFIASIYLLCGAFRLARFNVLAARGDRGTTEFVGFPIPSAAGLVVSLTLLIIHLNENERSLGRWRYIPAVVLVFLSIMMVSTVRYPSFKSLGLRATSTFTKAIGAALFLGMLLVLREKVLFYVLPGFFTAYLIYGFIRPKLSRALLREIEDEEDWNEPARGTPEPDPPGGGDNPCGR</sequence>
<keyword evidence="7 15" id="KW-0808">Transferase</keyword>
<evidence type="ECO:0000256" key="5">
    <source>
        <dbReference type="ARBA" id="ARBA00017171"/>
    </source>
</evidence>
<evidence type="ECO:0000256" key="9">
    <source>
        <dbReference type="ARBA" id="ARBA00022989"/>
    </source>
</evidence>
<dbReference type="EC" id="2.7.8.8" evidence="4"/>
<keyword evidence="8 17" id="KW-0812">Transmembrane</keyword>
<evidence type="ECO:0000256" key="11">
    <source>
        <dbReference type="ARBA" id="ARBA00023136"/>
    </source>
</evidence>
<evidence type="ECO:0000256" key="7">
    <source>
        <dbReference type="ARBA" id="ARBA00022679"/>
    </source>
</evidence>
<evidence type="ECO:0000256" key="3">
    <source>
        <dbReference type="ARBA" id="ARBA00010441"/>
    </source>
</evidence>
<dbReference type="Gene3D" id="1.20.120.1760">
    <property type="match status" value="1"/>
</dbReference>
<gene>
    <name evidence="18" type="primary">pssA</name>
    <name evidence="18" type="ORF">G4L39_14290</name>
</gene>
<organism evidence="18 19">
    <name type="scientific">Limisphaera ngatamarikiensis</name>
    <dbReference type="NCBI Taxonomy" id="1324935"/>
    <lineage>
        <taxon>Bacteria</taxon>
        <taxon>Pseudomonadati</taxon>
        <taxon>Verrucomicrobiota</taxon>
        <taxon>Verrucomicrobiia</taxon>
        <taxon>Limisphaerales</taxon>
        <taxon>Limisphaeraceae</taxon>
        <taxon>Limisphaera</taxon>
    </lineage>
</organism>
<keyword evidence="11 17" id="KW-0472">Membrane</keyword>
<evidence type="ECO:0000256" key="1">
    <source>
        <dbReference type="ARBA" id="ARBA00000287"/>
    </source>
</evidence>
<dbReference type="InterPro" id="IPR000462">
    <property type="entry name" value="CDP-OH_P_trans"/>
</dbReference>
<feature type="transmembrane region" description="Helical" evidence="17">
    <location>
        <begin position="198"/>
        <end position="215"/>
    </location>
</feature>
<dbReference type="GO" id="GO:0008654">
    <property type="term" value="P:phospholipid biosynthetic process"/>
    <property type="evidence" value="ECO:0007669"/>
    <property type="project" value="UniProtKB-KW"/>
</dbReference>